<organism evidence="1 2">
    <name type="scientific">Pseudooceanicola algae</name>
    <dbReference type="NCBI Taxonomy" id="1537215"/>
    <lineage>
        <taxon>Bacteria</taxon>
        <taxon>Pseudomonadati</taxon>
        <taxon>Pseudomonadota</taxon>
        <taxon>Alphaproteobacteria</taxon>
        <taxon>Rhodobacterales</taxon>
        <taxon>Paracoccaceae</taxon>
        <taxon>Pseudooceanicola</taxon>
    </lineage>
</organism>
<keyword evidence="2" id="KW-1185">Reference proteome</keyword>
<dbReference type="AlphaFoldDB" id="A0A418SGU6"/>
<dbReference type="EMBL" id="CP060436">
    <property type="protein sequence ID" value="QPM88855.1"/>
    <property type="molecule type" value="Genomic_DNA"/>
</dbReference>
<proteinExistence type="predicted"/>
<dbReference type="KEGG" id="palw:PSAL_000580"/>
<dbReference type="PROSITE" id="PS51257">
    <property type="entry name" value="PROKAR_LIPOPROTEIN"/>
    <property type="match status" value="1"/>
</dbReference>
<evidence type="ECO:0000313" key="2">
    <source>
        <dbReference type="Proteomes" id="UP000283786"/>
    </source>
</evidence>
<gene>
    <name evidence="1" type="ORF">PSAL_000580</name>
</gene>
<reference evidence="1 2" key="1">
    <citation type="submission" date="2020-08" db="EMBL/GenBank/DDBJ databases">
        <title>Genome sequence of Rhodobacteraceae bacterium Lw-13e.</title>
        <authorList>
            <person name="Poehlein A."/>
            <person name="Wolter L."/>
            <person name="Daniel R."/>
            <person name="Brinkhoff T."/>
        </authorList>
    </citation>
    <scope>NUCLEOTIDE SEQUENCE [LARGE SCALE GENOMIC DNA]</scope>
    <source>
        <strain evidence="1 2">Lw-13e</strain>
    </source>
</reference>
<dbReference type="Proteomes" id="UP000283786">
    <property type="component" value="Chromosome"/>
</dbReference>
<evidence type="ECO:0008006" key="3">
    <source>
        <dbReference type="Google" id="ProtNLM"/>
    </source>
</evidence>
<name>A0A418SGU6_9RHOB</name>
<sequence>MMNRLAIRLTLLGTLALLAGCNVPLVPLI</sequence>
<accession>A0A418SGU6</accession>
<protein>
    <recommendedName>
        <fullName evidence="3">Lipoprotein</fullName>
    </recommendedName>
</protein>
<evidence type="ECO:0000313" key="1">
    <source>
        <dbReference type="EMBL" id="QPM88855.1"/>
    </source>
</evidence>